<evidence type="ECO:0000313" key="3">
    <source>
        <dbReference type="EMBL" id="KAL2822738.1"/>
    </source>
</evidence>
<dbReference type="Pfam" id="PF08588">
    <property type="entry name" value="Duc1"/>
    <property type="match status" value="1"/>
</dbReference>
<sequence length="310" mass="34905">MAGSGKASKYRLKVTAGCDYDPATHQDVPVNEAQTLRLENEHASTNLSVRIQNYTGYPDNSPKSHAYFSHPLHQSDQYSISFATSFKQPVNGNNLIFGNDFDRPIRDRLPPGFNAALRLVQWTIDPSLDGDAYADKPYLYSPALATWNQFRIGNRIDQEGGGLPDIHDLVIDEGGDDEGANLREKNGIPGTVDGRRNHFQKEESRKGWEFEEGRVYFADFGNQYLDFNEFMLRLPGFNINAVNYIDEKTHSLRYVMKNRVTGEVYLVVVFTLVLVDEEENSSGQVGKTHGGKDQGSRFDWEEQPSAGDVE</sequence>
<feature type="compositionally biased region" description="Basic and acidic residues" evidence="1">
    <location>
        <begin position="290"/>
        <end position="300"/>
    </location>
</feature>
<keyword evidence="4" id="KW-1185">Reference proteome</keyword>
<dbReference type="PANTHER" id="PTHR34826">
    <property type="entry name" value="UPF0590 PROTEIN C409.17C"/>
    <property type="match status" value="1"/>
</dbReference>
<dbReference type="Proteomes" id="UP001610335">
    <property type="component" value="Unassembled WGS sequence"/>
</dbReference>
<evidence type="ECO:0000256" key="1">
    <source>
        <dbReference type="SAM" id="MobiDB-lite"/>
    </source>
</evidence>
<gene>
    <name evidence="3" type="ORF">BDW59DRAFT_149408</name>
</gene>
<evidence type="ECO:0000313" key="4">
    <source>
        <dbReference type="Proteomes" id="UP001610335"/>
    </source>
</evidence>
<organism evidence="3 4">
    <name type="scientific">Aspergillus cavernicola</name>
    <dbReference type="NCBI Taxonomy" id="176166"/>
    <lineage>
        <taxon>Eukaryota</taxon>
        <taxon>Fungi</taxon>
        <taxon>Dikarya</taxon>
        <taxon>Ascomycota</taxon>
        <taxon>Pezizomycotina</taxon>
        <taxon>Eurotiomycetes</taxon>
        <taxon>Eurotiomycetidae</taxon>
        <taxon>Eurotiales</taxon>
        <taxon>Aspergillaceae</taxon>
        <taxon>Aspergillus</taxon>
        <taxon>Aspergillus subgen. Nidulantes</taxon>
    </lineage>
</organism>
<feature type="domain" description="Domain of unknown function at the cortex 1" evidence="2">
    <location>
        <begin position="11"/>
        <end position="273"/>
    </location>
</feature>
<evidence type="ECO:0000259" key="2">
    <source>
        <dbReference type="Pfam" id="PF08588"/>
    </source>
</evidence>
<name>A0ABR4I4Q5_9EURO</name>
<accession>A0ABR4I4Q5</accession>
<protein>
    <recommendedName>
        <fullName evidence="2">Domain of unknown function at the cortex 1 domain-containing protein</fullName>
    </recommendedName>
</protein>
<comment type="caution">
    <text evidence="3">The sequence shown here is derived from an EMBL/GenBank/DDBJ whole genome shotgun (WGS) entry which is preliminary data.</text>
</comment>
<feature type="region of interest" description="Disordered" evidence="1">
    <location>
        <begin position="281"/>
        <end position="310"/>
    </location>
</feature>
<dbReference type="PANTHER" id="PTHR34826:SF2">
    <property type="entry name" value="UPF0590 PROTEIN C409.17C"/>
    <property type="match status" value="1"/>
</dbReference>
<dbReference type="EMBL" id="JBFXLS010000057">
    <property type="protein sequence ID" value="KAL2822738.1"/>
    <property type="molecule type" value="Genomic_DNA"/>
</dbReference>
<reference evidence="3 4" key="1">
    <citation type="submission" date="2024-07" db="EMBL/GenBank/DDBJ databases">
        <title>Section-level genome sequencing and comparative genomics of Aspergillus sections Usti and Cavernicolus.</title>
        <authorList>
            <consortium name="Lawrence Berkeley National Laboratory"/>
            <person name="Nybo J.L."/>
            <person name="Vesth T.C."/>
            <person name="Theobald S."/>
            <person name="Frisvad J.C."/>
            <person name="Larsen T.O."/>
            <person name="Kjaerboelling I."/>
            <person name="Rothschild-Mancinelli K."/>
            <person name="Lyhne E.K."/>
            <person name="Kogle M.E."/>
            <person name="Barry K."/>
            <person name="Clum A."/>
            <person name="Na H."/>
            <person name="Ledsgaard L."/>
            <person name="Lin J."/>
            <person name="Lipzen A."/>
            <person name="Kuo A."/>
            <person name="Riley R."/>
            <person name="Mondo S."/>
            <person name="LaButti K."/>
            <person name="Haridas S."/>
            <person name="Pangalinan J."/>
            <person name="Salamov A.A."/>
            <person name="Simmons B.A."/>
            <person name="Magnuson J.K."/>
            <person name="Chen J."/>
            <person name="Drula E."/>
            <person name="Henrissat B."/>
            <person name="Wiebenga A."/>
            <person name="Lubbers R.J."/>
            <person name="Gomes A.C."/>
            <person name="Makela M.R."/>
            <person name="Stajich J."/>
            <person name="Grigoriev I.V."/>
            <person name="Mortensen U.H."/>
            <person name="De vries R.P."/>
            <person name="Baker S.E."/>
            <person name="Andersen M.R."/>
        </authorList>
    </citation>
    <scope>NUCLEOTIDE SEQUENCE [LARGE SCALE GENOMIC DNA]</scope>
    <source>
        <strain evidence="3 4">CBS 600.67</strain>
    </source>
</reference>
<dbReference type="InterPro" id="IPR013897">
    <property type="entry name" value="Duc1"/>
</dbReference>
<proteinExistence type="predicted"/>